<feature type="signal peptide" evidence="1">
    <location>
        <begin position="1"/>
        <end position="18"/>
    </location>
</feature>
<sequence length="554" mass="64258">MKSKFLVFLFFLSAVTFAQNFYLNIKGKNEYENSIIDSLTYPKKHENVAEILETQKTFENSLYNIGYFNFELNSQKKINDSTFVFHYYLGSRIKKLIIKTNQISKSDKEILKINEDAISILPGEVENWMNSKLKLLESSGYALSKLKLINQKVNGTIILCELSLNLNQKRKLDDIVVLGYDKFPQNIKQNWKRKLRNRTFNQELVNEVSRDIEEFPFVTATKSPEILFTKDSTKIYTYLERTKPNKFDGFIGFANDEKNTKLTFNGYLDLNLINILNSGEKFNLYWRNDGSKQTSFNLGTEIPYWFKTPFGAKGNLKIFKQDSTFQNTQLNLEAGYYFSYNRKVFLGYQTINSVDIQNLNAISLNDYKSTFYTLSFDYLKRNVSDFLFPEKTILLAKIGMGKRTLTAINTNQFFAEVNASHLVYLNEKNQVFVKNQSYYLDSQNYVINELYRFGGINSIRGFRENTLQANFFSGIFTEYRYLITPNLYVHSITDYGYFQDKTTNLQGGLLGLGFGFGMLTQNGLFKLIYANGSTDDQAIKLSDSIIQISFKTNF</sequence>
<reference evidence="2 3" key="1">
    <citation type="submission" date="2016-11" db="EMBL/GenBank/DDBJ databases">
        <authorList>
            <person name="Jaros S."/>
            <person name="Januszkiewicz K."/>
            <person name="Wedrychowicz H."/>
        </authorList>
    </citation>
    <scope>NUCLEOTIDE SEQUENCE [LARGE SCALE GENOMIC DNA]</scope>
    <source>
        <strain evidence="2 3">DSM 22807</strain>
    </source>
</reference>
<dbReference type="AlphaFoldDB" id="A0A1M6CYJ6"/>
<evidence type="ECO:0000256" key="1">
    <source>
        <dbReference type="SAM" id="SignalP"/>
    </source>
</evidence>
<dbReference type="Proteomes" id="UP000184232">
    <property type="component" value="Unassembled WGS sequence"/>
</dbReference>
<dbReference type="OrthoDB" id="9811416at2"/>
<dbReference type="RefSeq" id="WP_072781311.1">
    <property type="nucleotide sequence ID" value="NZ_CP045292.1"/>
</dbReference>
<protein>
    <submittedName>
        <fullName evidence="2">Outer membrane translocation and assembly module TamA</fullName>
    </submittedName>
</protein>
<evidence type="ECO:0000313" key="2">
    <source>
        <dbReference type="EMBL" id="SHI66040.1"/>
    </source>
</evidence>
<dbReference type="STRING" id="683124.SAMN05444337_0501"/>
<keyword evidence="1" id="KW-0732">Signal</keyword>
<proteinExistence type="predicted"/>
<dbReference type="Gene3D" id="2.40.160.50">
    <property type="entry name" value="membrane protein fhac: a member of the omp85/tpsb transporter family"/>
    <property type="match status" value="1"/>
</dbReference>
<keyword evidence="3" id="KW-1185">Reference proteome</keyword>
<dbReference type="EMBL" id="FQZH01000001">
    <property type="protein sequence ID" value="SHI66040.1"/>
    <property type="molecule type" value="Genomic_DNA"/>
</dbReference>
<name>A0A1M6CYJ6_9FLAO</name>
<feature type="chain" id="PRO_5012748261" evidence="1">
    <location>
        <begin position="19"/>
        <end position="554"/>
    </location>
</feature>
<organism evidence="2 3">
    <name type="scientific">Flavobacterium haoranii</name>
    <dbReference type="NCBI Taxonomy" id="683124"/>
    <lineage>
        <taxon>Bacteria</taxon>
        <taxon>Pseudomonadati</taxon>
        <taxon>Bacteroidota</taxon>
        <taxon>Flavobacteriia</taxon>
        <taxon>Flavobacteriales</taxon>
        <taxon>Flavobacteriaceae</taxon>
        <taxon>Flavobacterium</taxon>
    </lineage>
</organism>
<gene>
    <name evidence="2" type="ORF">SAMN05444337_0501</name>
</gene>
<accession>A0A1M6CYJ6</accession>
<evidence type="ECO:0000313" key="3">
    <source>
        <dbReference type="Proteomes" id="UP000184232"/>
    </source>
</evidence>